<sequence>MGLAVWIPVERCLHPSTSLRVIYPFLDAFHRSLLHHYFLRAWDLLKRNYRMKGLTTDEKLHYAAHFWTSAGCVVMTHVELSEWGTNEKERDDGIIHIISLRFARLTRS</sequence>
<accession>A0ABD6EV75</accession>
<organism evidence="1 2">
    <name type="scientific">Gnathostoma spinigerum</name>
    <dbReference type="NCBI Taxonomy" id="75299"/>
    <lineage>
        <taxon>Eukaryota</taxon>
        <taxon>Metazoa</taxon>
        <taxon>Ecdysozoa</taxon>
        <taxon>Nematoda</taxon>
        <taxon>Chromadorea</taxon>
        <taxon>Rhabditida</taxon>
        <taxon>Spirurina</taxon>
        <taxon>Gnathostomatomorpha</taxon>
        <taxon>Gnathostomatoidea</taxon>
        <taxon>Gnathostomatidae</taxon>
        <taxon>Gnathostoma</taxon>
    </lineage>
</organism>
<dbReference type="EMBL" id="JBGFUD010006376">
    <property type="protein sequence ID" value="MFH4980953.1"/>
    <property type="molecule type" value="Genomic_DNA"/>
</dbReference>
<comment type="caution">
    <text evidence="1">The sequence shown here is derived from an EMBL/GenBank/DDBJ whole genome shotgun (WGS) entry which is preliminary data.</text>
</comment>
<name>A0ABD6EV75_9BILA</name>
<gene>
    <name evidence="1" type="ORF">AB6A40_007662</name>
</gene>
<dbReference type="AlphaFoldDB" id="A0ABD6EV75"/>
<evidence type="ECO:0000313" key="1">
    <source>
        <dbReference type="EMBL" id="MFH4980953.1"/>
    </source>
</evidence>
<reference evidence="1 2" key="1">
    <citation type="submission" date="2024-08" db="EMBL/GenBank/DDBJ databases">
        <title>Gnathostoma spinigerum genome.</title>
        <authorList>
            <person name="Gonzalez-Bertolin B."/>
            <person name="Monzon S."/>
            <person name="Zaballos A."/>
            <person name="Jimenez P."/>
            <person name="Dekumyoy P."/>
            <person name="Varona S."/>
            <person name="Cuesta I."/>
            <person name="Sumanam S."/>
            <person name="Adisakwattana P."/>
            <person name="Gasser R.B."/>
            <person name="Hernandez-Gonzalez A."/>
            <person name="Young N.D."/>
            <person name="Perteguer M.J."/>
        </authorList>
    </citation>
    <scope>NUCLEOTIDE SEQUENCE [LARGE SCALE GENOMIC DNA]</scope>
    <source>
        <strain evidence="1">AL3</strain>
        <tissue evidence="1">Liver</tissue>
    </source>
</reference>
<keyword evidence="2" id="KW-1185">Reference proteome</keyword>
<evidence type="ECO:0000313" key="2">
    <source>
        <dbReference type="Proteomes" id="UP001608902"/>
    </source>
</evidence>
<protein>
    <submittedName>
        <fullName evidence="1">Uncharacterized protein</fullName>
    </submittedName>
</protein>
<dbReference type="Proteomes" id="UP001608902">
    <property type="component" value="Unassembled WGS sequence"/>
</dbReference>
<proteinExistence type="predicted"/>